<dbReference type="Gene3D" id="1.10.8.430">
    <property type="entry name" value="Helical domain of apoptotic protease-activating factors"/>
    <property type="match status" value="1"/>
</dbReference>
<dbReference type="PANTHER" id="PTHR36766:SF70">
    <property type="entry name" value="DISEASE RESISTANCE PROTEIN RGA4"/>
    <property type="match status" value="1"/>
</dbReference>
<dbReference type="OrthoDB" id="37484at2759"/>
<dbReference type="STRING" id="2094558.A0A314UM08"/>
<evidence type="ECO:0000256" key="1">
    <source>
        <dbReference type="ARBA" id="ARBA00022821"/>
    </source>
</evidence>
<dbReference type="InterPro" id="IPR042197">
    <property type="entry name" value="Apaf_helical"/>
</dbReference>
<dbReference type="EMBL" id="PJQY01003637">
    <property type="protein sequence ID" value="PQM35749.1"/>
    <property type="molecule type" value="Genomic_DNA"/>
</dbReference>
<evidence type="ECO:0000313" key="3">
    <source>
        <dbReference type="Proteomes" id="UP000250321"/>
    </source>
</evidence>
<name>A0A314UM08_PRUYE</name>
<dbReference type="GO" id="GO:0006952">
    <property type="term" value="P:defense response"/>
    <property type="evidence" value="ECO:0007669"/>
    <property type="project" value="UniProtKB-KW"/>
</dbReference>
<reference evidence="2 3" key="1">
    <citation type="submission" date="2018-02" db="EMBL/GenBank/DDBJ databases">
        <title>Draft genome of wild Prunus yedoensis var. nudiflora.</title>
        <authorList>
            <person name="Baek S."/>
            <person name="Kim J.-H."/>
            <person name="Choi K."/>
            <person name="Kim G.-B."/>
            <person name="Cho A."/>
            <person name="Jang H."/>
            <person name="Shin C.-H."/>
            <person name="Yu H.-J."/>
            <person name="Mun J.-H."/>
        </authorList>
    </citation>
    <scope>NUCLEOTIDE SEQUENCE [LARGE SCALE GENOMIC DNA]</scope>
    <source>
        <strain evidence="3">cv. Jeju island</strain>
        <tissue evidence="2">Leaf</tissue>
    </source>
</reference>
<organism evidence="2 3">
    <name type="scientific">Prunus yedoensis var. nudiflora</name>
    <dbReference type="NCBI Taxonomy" id="2094558"/>
    <lineage>
        <taxon>Eukaryota</taxon>
        <taxon>Viridiplantae</taxon>
        <taxon>Streptophyta</taxon>
        <taxon>Embryophyta</taxon>
        <taxon>Tracheophyta</taxon>
        <taxon>Spermatophyta</taxon>
        <taxon>Magnoliopsida</taxon>
        <taxon>eudicotyledons</taxon>
        <taxon>Gunneridae</taxon>
        <taxon>Pentapetalae</taxon>
        <taxon>rosids</taxon>
        <taxon>fabids</taxon>
        <taxon>Rosales</taxon>
        <taxon>Rosaceae</taxon>
        <taxon>Amygdaloideae</taxon>
        <taxon>Amygdaleae</taxon>
        <taxon>Prunus</taxon>
    </lineage>
</organism>
<proteinExistence type="predicted"/>
<gene>
    <name evidence="2" type="ORF">Pyn_14042</name>
</gene>
<protein>
    <submittedName>
        <fullName evidence="2">Putative disease resistance protein RGA3</fullName>
    </submittedName>
</protein>
<sequence length="105" mass="11257">MSCLSKLHGARGSVIIITTRSATVASITEVILRRCVLGSLCIDDCWAILKKKAFPDGSALVANDLETIGREIAKKCAGVPLAAKHLLSSSTTKFNEKPNEFPTEQ</sequence>
<dbReference type="Proteomes" id="UP000250321">
    <property type="component" value="Unassembled WGS sequence"/>
</dbReference>
<accession>A0A314UM08</accession>
<dbReference type="GO" id="GO:0043531">
    <property type="term" value="F:ADP binding"/>
    <property type="evidence" value="ECO:0007669"/>
    <property type="project" value="InterPro"/>
</dbReference>
<keyword evidence="1" id="KW-0611">Plant defense</keyword>
<dbReference type="PANTHER" id="PTHR36766">
    <property type="entry name" value="PLANT BROAD-SPECTRUM MILDEW RESISTANCE PROTEIN RPW8"/>
    <property type="match status" value="1"/>
</dbReference>
<dbReference type="SUPFAM" id="SSF52540">
    <property type="entry name" value="P-loop containing nucleoside triphosphate hydrolases"/>
    <property type="match status" value="1"/>
</dbReference>
<keyword evidence="3" id="KW-1185">Reference proteome</keyword>
<evidence type="ECO:0000313" key="2">
    <source>
        <dbReference type="EMBL" id="PQM35749.1"/>
    </source>
</evidence>
<dbReference type="AlphaFoldDB" id="A0A314UM08"/>
<comment type="caution">
    <text evidence="2">The sequence shown here is derived from an EMBL/GenBank/DDBJ whole genome shotgun (WGS) entry which is preliminary data.</text>
</comment>
<dbReference type="InterPro" id="IPR027417">
    <property type="entry name" value="P-loop_NTPase"/>
</dbReference>